<dbReference type="OrthoDB" id="10396952at2759"/>
<feature type="non-terminal residue" evidence="1">
    <location>
        <position position="150"/>
    </location>
</feature>
<evidence type="ECO:0000313" key="2">
    <source>
        <dbReference type="Proteomes" id="UP000237105"/>
    </source>
</evidence>
<reference evidence="2" key="1">
    <citation type="submission" date="2016-06" db="EMBL/GenBank/DDBJ databases">
        <title>Parallel loss of symbiosis genes in relatives of nitrogen-fixing non-legume Parasponia.</title>
        <authorList>
            <person name="Van Velzen R."/>
            <person name="Holmer R."/>
            <person name="Bu F."/>
            <person name="Rutten L."/>
            <person name="Van Zeijl A."/>
            <person name="Liu W."/>
            <person name="Santuari L."/>
            <person name="Cao Q."/>
            <person name="Sharma T."/>
            <person name="Shen D."/>
            <person name="Roswanjaya Y."/>
            <person name="Wardhani T."/>
            <person name="Kalhor M.S."/>
            <person name="Jansen J."/>
            <person name="Van den Hoogen J."/>
            <person name="Gungor B."/>
            <person name="Hartog M."/>
            <person name="Hontelez J."/>
            <person name="Verver J."/>
            <person name="Yang W.-C."/>
            <person name="Schijlen E."/>
            <person name="Repin R."/>
            <person name="Schilthuizen M."/>
            <person name="Schranz E."/>
            <person name="Heidstra R."/>
            <person name="Miyata K."/>
            <person name="Fedorova E."/>
            <person name="Kohlen W."/>
            <person name="Bisseling T."/>
            <person name="Smit S."/>
            <person name="Geurts R."/>
        </authorList>
    </citation>
    <scope>NUCLEOTIDE SEQUENCE [LARGE SCALE GENOMIC DNA]</scope>
    <source>
        <strain evidence="2">cv. WU1-14</strain>
    </source>
</reference>
<dbReference type="Proteomes" id="UP000237105">
    <property type="component" value="Unassembled WGS sequence"/>
</dbReference>
<proteinExistence type="predicted"/>
<sequence>MLPASTASTTEPLQSRARGSDLGFRTRVGVELVYVSELWLGGDPSYAYGGGGAARRVLSAPIAAATAPAANAPQPAVVHGLGPRLEFPVRIVQPGRASVGADRQPERQDLAPEEHFVGGAHFRHRGKRAAAGGGTKGELFCRFVVFGVVL</sequence>
<keyword evidence="2" id="KW-1185">Reference proteome</keyword>
<dbReference type="EMBL" id="JXTB01000077">
    <property type="protein sequence ID" value="PON66710.1"/>
    <property type="molecule type" value="Genomic_DNA"/>
</dbReference>
<name>A0A2P5D083_PARAD</name>
<accession>A0A2P5D083</accession>
<organism evidence="1 2">
    <name type="scientific">Parasponia andersonii</name>
    <name type="common">Sponia andersonii</name>
    <dbReference type="NCBI Taxonomy" id="3476"/>
    <lineage>
        <taxon>Eukaryota</taxon>
        <taxon>Viridiplantae</taxon>
        <taxon>Streptophyta</taxon>
        <taxon>Embryophyta</taxon>
        <taxon>Tracheophyta</taxon>
        <taxon>Spermatophyta</taxon>
        <taxon>Magnoliopsida</taxon>
        <taxon>eudicotyledons</taxon>
        <taxon>Gunneridae</taxon>
        <taxon>Pentapetalae</taxon>
        <taxon>rosids</taxon>
        <taxon>fabids</taxon>
        <taxon>Rosales</taxon>
        <taxon>Cannabaceae</taxon>
        <taxon>Parasponia</taxon>
    </lineage>
</organism>
<evidence type="ECO:0000313" key="1">
    <source>
        <dbReference type="EMBL" id="PON66710.1"/>
    </source>
</evidence>
<gene>
    <name evidence="1" type="ORF">PanWU01x14_107470</name>
</gene>
<protein>
    <submittedName>
        <fullName evidence="1">Uncharacterized protein</fullName>
    </submittedName>
</protein>
<dbReference type="AlphaFoldDB" id="A0A2P5D083"/>
<comment type="caution">
    <text evidence="1">The sequence shown here is derived from an EMBL/GenBank/DDBJ whole genome shotgun (WGS) entry which is preliminary data.</text>
</comment>